<feature type="signal peptide" evidence="1">
    <location>
        <begin position="1"/>
        <end position="31"/>
    </location>
</feature>
<dbReference type="EMBL" id="CP027666">
    <property type="protein sequence ID" value="AVO35292.1"/>
    <property type="molecule type" value="Genomic_DNA"/>
</dbReference>
<keyword evidence="1" id="KW-0732">Signal</keyword>
<name>A0A2S0MHB6_9BURK</name>
<accession>A0A2S0MHB6</accession>
<dbReference type="OrthoDB" id="5431193at2"/>
<feature type="chain" id="PRO_5015757486" evidence="1">
    <location>
        <begin position="32"/>
        <end position="268"/>
    </location>
</feature>
<keyword evidence="2" id="KW-0378">Hydrolase</keyword>
<protein>
    <submittedName>
        <fullName evidence="2">Alpha/beta hydrolase</fullName>
    </submittedName>
</protein>
<reference evidence="2 3" key="1">
    <citation type="submission" date="2018-03" db="EMBL/GenBank/DDBJ databases">
        <title>Genome sequencing of Ottowia sp.</title>
        <authorList>
            <person name="Kim S.-J."/>
            <person name="Heo J."/>
            <person name="Kwon S.-W."/>
        </authorList>
    </citation>
    <scope>NUCLEOTIDE SEQUENCE [LARGE SCALE GENOMIC DNA]</scope>
    <source>
        <strain evidence="2 3">KADR8-3</strain>
    </source>
</reference>
<dbReference type="Proteomes" id="UP000239709">
    <property type="component" value="Chromosome"/>
</dbReference>
<keyword evidence="3" id="KW-1185">Reference proteome</keyword>
<organism evidence="2 3">
    <name type="scientific">Ottowia oryzae</name>
    <dbReference type="NCBI Taxonomy" id="2109914"/>
    <lineage>
        <taxon>Bacteria</taxon>
        <taxon>Pseudomonadati</taxon>
        <taxon>Pseudomonadota</taxon>
        <taxon>Betaproteobacteria</taxon>
        <taxon>Burkholderiales</taxon>
        <taxon>Comamonadaceae</taxon>
        <taxon>Ottowia</taxon>
    </lineage>
</organism>
<sequence length="268" mass="29055">MPAVASPAALPATCSRRACLCAALAGALALAGCMPPIRPLGARMDRLLEPAVPGQRADTLLVLLPGAYDTPQDFQHQGFVQAVRQRQLPVDLLLLDAHTGYYTAQQITDRLLHEVVAPARAEGYARIWLVGISLGGYGALLFAQQHPQLVDGLFVMAAFLGRRDLPAAIGQAGGLRAWDGRLDGADAHDLALWRWLRERALSPNAPQPPLWIGYGDSDRFVASNRLIAATLPPEHVLVTDGGHTWAPWQRLWGEFLDRHPFHTPGANS</sequence>
<dbReference type="SUPFAM" id="SSF53474">
    <property type="entry name" value="alpha/beta-Hydrolases"/>
    <property type="match status" value="1"/>
</dbReference>
<gene>
    <name evidence="2" type="ORF">C6570_14425</name>
</gene>
<dbReference type="InterPro" id="IPR000801">
    <property type="entry name" value="Esterase-like"/>
</dbReference>
<evidence type="ECO:0000313" key="3">
    <source>
        <dbReference type="Proteomes" id="UP000239709"/>
    </source>
</evidence>
<dbReference type="Gene3D" id="3.40.50.1820">
    <property type="entry name" value="alpha/beta hydrolase"/>
    <property type="match status" value="1"/>
</dbReference>
<dbReference type="GO" id="GO:0016787">
    <property type="term" value="F:hydrolase activity"/>
    <property type="evidence" value="ECO:0007669"/>
    <property type="project" value="UniProtKB-KW"/>
</dbReference>
<dbReference type="RefSeq" id="WP_106703841.1">
    <property type="nucleotide sequence ID" value="NZ_CP027666.1"/>
</dbReference>
<dbReference type="InterPro" id="IPR029058">
    <property type="entry name" value="AB_hydrolase_fold"/>
</dbReference>
<evidence type="ECO:0000313" key="2">
    <source>
        <dbReference type="EMBL" id="AVO35292.1"/>
    </source>
</evidence>
<dbReference type="KEGG" id="otk:C6570_14425"/>
<dbReference type="AlphaFoldDB" id="A0A2S0MHB6"/>
<evidence type="ECO:0000256" key="1">
    <source>
        <dbReference type="SAM" id="SignalP"/>
    </source>
</evidence>
<dbReference type="Pfam" id="PF00756">
    <property type="entry name" value="Esterase"/>
    <property type="match status" value="1"/>
</dbReference>
<proteinExistence type="predicted"/>